<evidence type="ECO:0000313" key="5">
    <source>
        <dbReference type="EMBL" id="MBE6269656.1"/>
    </source>
</evidence>
<dbReference type="InterPro" id="IPR003812">
    <property type="entry name" value="Fido"/>
</dbReference>
<dbReference type="AlphaFoldDB" id="A0A9D5S8F4"/>
<dbReference type="SUPFAM" id="SSF140931">
    <property type="entry name" value="Fic-like"/>
    <property type="match status" value="1"/>
</dbReference>
<dbReference type="PANTHER" id="PTHR13504">
    <property type="entry name" value="FIDO DOMAIN-CONTAINING PROTEIN DDB_G0283145"/>
    <property type="match status" value="1"/>
</dbReference>
<keyword evidence="2" id="KW-0547">Nucleotide-binding</keyword>
<proteinExistence type="predicted"/>
<dbReference type="Gene3D" id="1.10.10.10">
    <property type="entry name" value="Winged helix-like DNA-binding domain superfamily/Winged helix DNA-binding domain"/>
    <property type="match status" value="1"/>
</dbReference>
<gene>
    <name evidence="5" type="ORF">E7101_01730</name>
</gene>
<evidence type="ECO:0000313" key="6">
    <source>
        <dbReference type="Proteomes" id="UP000806522"/>
    </source>
</evidence>
<keyword evidence="2" id="KW-0067">ATP-binding</keyword>
<feature type="binding site" evidence="2">
    <location>
        <begin position="129"/>
        <end position="137"/>
    </location>
    <ligand>
        <name>ATP</name>
        <dbReference type="ChEBI" id="CHEBI:30616"/>
    </ligand>
</feature>
<feature type="binding site" evidence="2">
    <location>
        <begin position="219"/>
        <end position="220"/>
    </location>
    <ligand>
        <name>ATP</name>
        <dbReference type="ChEBI" id="CHEBI:30616"/>
    </ligand>
</feature>
<dbReference type="InterPro" id="IPR036597">
    <property type="entry name" value="Fido-like_dom_sf"/>
</dbReference>
<dbReference type="Pfam" id="PF02661">
    <property type="entry name" value="Fic"/>
    <property type="match status" value="1"/>
</dbReference>
<dbReference type="Gene3D" id="1.10.3290.10">
    <property type="entry name" value="Fido-like domain"/>
    <property type="match status" value="1"/>
</dbReference>
<protein>
    <submittedName>
        <fullName evidence="5">Fic family protein</fullName>
    </submittedName>
</protein>
<feature type="binding site" evidence="2">
    <location>
        <begin position="182"/>
        <end position="189"/>
    </location>
    <ligand>
        <name>ATP</name>
        <dbReference type="ChEBI" id="CHEBI:30616"/>
    </ligand>
</feature>
<sequence>MYIPPFTITSEIMRLVSEISELVGIVTTVLGDNVPSPMLRKANRIKTIHSSLAIEHNTLSLKQVTDIIDGKHVLGAPNEIQEVKNALQAYQLMSQLDAFKEKDLLRAHELMMLALVDNAGCYRHAGVGVFDGDKCIHMAPPADRVPALMADLFEWVKKTDVHPLVSSCVFHYEFEFIHPFIDGNGRMGRYWQTMLLSKWKGIFSWIPVETIVKEHQQEYYDIIAMCDAAGSSTVFIEFMLRCLLDAMKRIEEEPEEVPNKLPNKVPNKLRLQYPDLSDAVWDVYQELMEDGHASAATVGSHLGISDRMVRKHISVLRDAGIIERIGGNKTGYWKLLKK</sequence>
<dbReference type="PANTHER" id="PTHR13504:SF38">
    <property type="entry name" value="FIDO DOMAIN-CONTAINING PROTEIN"/>
    <property type="match status" value="1"/>
</dbReference>
<evidence type="ECO:0000256" key="3">
    <source>
        <dbReference type="PIRSR" id="PIRSR640198-3"/>
    </source>
</evidence>
<dbReference type="InterPro" id="IPR040198">
    <property type="entry name" value="Fido_containing"/>
</dbReference>
<dbReference type="InterPro" id="IPR036388">
    <property type="entry name" value="WH-like_DNA-bd_sf"/>
</dbReference>
<dbReference type="GO" id="GO:0005524">
    <property type="term" value="F:ATP binding"/>
    <property type="evidence" value="ECO:0007669"/>
    <property type="project" value="UniProtKB-KW"/>
</dbReference>
<dbReference type="SUPFAM" id="SSF46785">
    <property type="entry name" value="Winged helix' DNA-binding domain"/>
    <property type="match status" value="1"/>
</dbReference>
<dbReference type="InterPro" id="IPR036390">
    <property type="entry name" value="WH_DNA-bd_sf"/>
</dbReference>
<dbReference type="PROSITE" id="PS51459">
    <property type="entry name" value="FIDO"/>
    <property type="match status" value="1"/>
</dbReference>
<evidence type="ECO:0000256" key="1">
    <source>
        <dbReference type="PIRSR" id="PIRSR640198-1"/>
    </source>
</evidence>
<accession>A0A9D5S8F4</accession>
<dbReference type="Proteomes" id="UP000806522">
    <property type="component" value="Unassembled WGS sequence"/>
</dbReference>
<name>A0A9D5S8F4_XYLRU</name>
<feature type="active site" evidence="1">
    <location>
        <position position="178"/>
    </location>
</feature>
<feature type="domain" description="Fido" evidence="4">
    <location>
        <begin position="99"/>
        <end position="241"/>
    </location>
</feature>
<evidence type="ECO:0000259" key="4">
    <source>
        <dbReference type="PROSITE" id="PS51459"/>
    </source>
</evidence>
<dbReference type="EMBL" id="SUYC01000001">
    <property type="protein sequence ID" value="MBE6269656.1"/>
    <property type="molecule type" value="Genomic_DNA"/>
</dbReference>
<comment type="caution">
    <text evidence="5">The sequence shown here is derived from an EMBL/GenBank/DDBJ whole genome shotgun (WGS) entry which is preliminary data.</text>
</comment>
<reference evidence="5" key="1">
    <citation type="submission" date="2019-04" db="EMBL/GenBank/DDBJ databases">
        <title>Evolution of Biomass-Degrading Anaerobic Consortia Revealed by Metagenomics.</title>
        <authorList>
            <person name="Peng X."/>
        </authorList>
    </citation>
    <scope>NUCLEOTIDE SEQUENCE</scope>
    <source>
        <strain evidence="5">SIG140</strain>
    </source>
</reference>
<feature type="site" description="Important for autoinhibition of adenylyltransferase activity" evidence="3">
    <location>
        <position position="55"/>
    </location>
</feature>
<evidence type="ECO:0000256" key="2">
    <source>
        <dbReference type="PIRSR" id="PIRSR640198-2"/>
    </source>
</evidence>
<organism evidence="5 6">
    <name type="scientific">Xylanibacter ruminicola</name>
    <name type="common">Prevotella ruminicola</name>
    <dbReference type="NCBI Taxonomy" id="839"/>
    <lineage>
        <taxon>Bacteria</taxon>
        <taxon>Pseudomonadati</taxon>
        <taxon>Bacteroidota</taxon>
        <taxon>Bacteroidia</taxon>
        <taxon>Bacteroidales</taxon>
        <taxon>Prevotellaceae</taxon>
        <taxon>Xylanibacter</taxon>
    </lineage>
</organism>